<name>A0ABP9EFH4_9ACTN</name>
<organism evidence="1 2">
    <name type="scientific">Kitasatospora terrestris</name>
    <dbReference type="NCBI Taxonomy" id="258051"/>
    <lineage>
        <taxon>Bacteria</taxon>
        <taxon>Bacillati</taxon>
        <taxon>Actinomycetota</taxon>
        <taxon>Actinomycetes</taxon>
        <taxon>Kitasatosporales</taxon>
        <taxon>Streptomycetaceae</taxon>
        <taxon>Kitasatospora</taxon>
    </lineage>
</organism>
<proteinExistence type="predicted"/>
<dbReference type="Proteomes" id="UP001501752">
    <property type="component" value="Unassembled WGS sequence"/>
</dbReference>
<dbReference type="EMBL" id="BAABIS010000001">
    <property type="protein sequence ID" value="GAA4876168.1"/>
    <property type="molecule type" value="Genomic_DNA"/>
</dbReference>
<evidence type="ECO:0000313" key="2">
    <source>
        <dbReference type="Proteomes" id="UP001501752"/>
    </source>
</evidence>
<reference evidence="2" key="1">
    <citation type="journal article" date="2019" name="Int. J. Syst. Evol. Microbiol.">
        <title>The Global Catalogue of Microorganisms (GCM) 10K type strain sequencing project: providing services to taxonomists for standard genome sequencing and annotation.</title>
        <authorList>
            <consortium name="The Broad Institute Genomics Platform"/>
            <consortium name="The Broad Institute Genome Sequencing Center for Infectious Disease"/>
            <person name="Wu L."/>
            <person name="Ma J."/>
        </authorList>
    </citation>
    <scope>NUCLEOTIDE SEQUENCE [LARGE SCALE GENOMIC DNA]</scope>
    <source>
        <strain evidence="2">JCM 13006</strain>
    </source>
</reference>
<evidence type="ECO:0000313" key="1">
    <source>
        <dbReference type="EMBL" id="GAA4876168.1"/>
    </source>
</evidence>
<protein>
    <submittedName>
        <fullName evidence="1">Uncharacterized protein</fullName>
    </submittedName>
</protein>
<sequence length="115" mass="12070">MIAACTRAAISGVTPLSPLTTRETVFSPTPAAAATSFMVGRAPARWFPEGVLVMAGRIVRRRLPPPGTAVTGRRRPIDDGVSDQADIALAWAANSWAVVRVGLAGSLFHMTLCPS</sequence>
<gene>
    <name evidence="1" type="ORF">GCM10023235_64660</name>
</gene>
<comment type="caution">
    <text evidence="1">The sequence shown here is derived from an EMBL/GenBank/DDBJ whole genome shotgun (WGS) entry which is preliminary data.</text>
</comment>
<accession>A0ABP9EFH4</accession>
<keyword evidence="2" id="KW-1185">Reference proteome</keyword>